<sequence>MHKSILVLLLSLLFAACAKDSGMAPLDETQYPKPDAKKVLTGSFVTFYDKDNWAPYQWSSLLEGMKKIGMRTVIAQFSAHDQQVWFDTNETFVTQKSKYALGRLLAAAAEKGMEVYVGLYFDESYWKNQTSETWLDEHANRCNRMATEINALFGTQSAFKGWYIPHEPEPYAYNTEEKMNLFRTHFVDRISNHLHQLNNKPVSIAAFWNSELSTPEQLKTFMSQLGKCNLQVIMLQDGVGVEHVSLDRLETYYKHAEAGLFGDGSAFKGEFWTDLETFNKDNTPALISRVAQQLSIEMSIPRITRAVSFDYYSNMCPTGPFGRKAQKLRQDYLNLVKTGK</sequence>
<evidence type="ECO:0000256" key="1">
    <source>
        <dbReference type="SAM" id="SignalP"/>
    </source>
</evidence>
<dbReference type="PATRIC" id="fig|1122985.7.peg.714"/>
<dbReference type="SUPFAM" id="SSF51445">
    <property type="entry name" value="(Trans)glycosidases"/>
    <property type="match status" value="1"/>
</dbReference>
<dbReference type="InterPro" id="IPR017853">
    <property type="entry name" value="GH"/>
</dbReference>
<dbReference type="AlphaFoldDB" id="A0A069QKP9"/>
<dbReference type="RefSeq" id="WP_025790017.1">
    <property type="nucleotide sequence ID" value="NZ_KB899218.1"/>
</dbReference>
<dbReference type="Gene3D" id="3.20.20.80">
    <property type="entry name" value="Glycosidases"/>
    <property type="match status" value="1"/>
</dbReference>
<proteinExistence type="predicted"/>
<dbReference type="Pfam" id="PF14488">
    <property type="entry name" value="DUF4434"/>
    <property type="match status" value="1"/>
</dbReference>
<dbReference type="EMBL" id="JNGW01000023">
    <property type="protein sequence ID" value="KDR53212.1"/>
    <property type="molecule type" value="Genomic_DNA"/>
</dbReference>
<feature type="signal peptide" evidence="1">
    <location>
        <begin position="1"/>
        <end position="18"/>
    </location>
</feature>
<gene>
    <name evidence="3" type="ORF">HMPREF1991_00686</name>
</gene>
<accession>A0A069QKP9</accession>
<evidence type="ECO:0000313" key="3">
    <source>
        <dbReference type="EMBL" id="KDR53212.1"/>
    </source>
</evidence>
<feature type="domain" description="DUF4434" evidence="2">
    <location>
        <begin position="40"/>
        <end position="317"/>
    </location>
</feature>
<evidence type="ECO:0000313" key="4">
    <source>
        <dbReference type="Proteomes" id="UP000027442"/>
    </source>
</evidence>
<name>A0A069QKP9_HOYLO</name>
<reference evidence="3 4" key="1">
    <citation type="submission" date="2013-08" db="EMBL/GenBank/DDBJ databases">
        <authorList>
            <person name="Weinstock G."/>
            <person name="Sodergren E."/>
            <person name="Wylie T."/>
            <person name="Fulton L."/>
            <person name="Fulton R."/>
            <person name="Fronick C."/>
            <person name="O'Laughlin M."/>
            <person name="Godfrey J."/>
            <person name="Miner T."/>
            <person name="Herter B."/>
            <person name="Appelbaum E."/>
            <person name="Cordes M."/>
            <person name="Lek S."/>
            <person name="Wollam A."/>
            <person name="Pepin K.H."/>
            <person name="Palsikar V.B."/>
            <person name="Mitreva M."/>
            <person name="Wilson R.K."/>
        </authorList>
    </citation>
    <scope>NUCLEOTIDE SEQUENCE [LARGE SCALE GENOMIC DNA]</scope>
    <source>
        <strain evidence="3 4">ATCC 15930</strain>
    </source>
</reference>
<dbReference type="Proteomes" id="UP000027442">
    <property type="component" value="Unassembled WGS sequence"/>
</dbReference>
<keyword evidence="4" id="KW-1185">Reference proteome</keyword>
<dbReference type="eggNOG" id="ENOG502Z7X1">
    <property type="taxonomic scope" value="Bacteria"/>
</dbReference>
<comment type="caution">
    <text evidence="3">The sequence shown here is derived from an EMBL/GenBank/DDBJ whole genome shotgun (WGS) entry which is preliminary data.</text>
</comment>
<organism evidence="3 4">
    <name type="scientific">Hoylesella loescheii DSM 19665 = JCM 12249 = ATCC 15930</name>
    <dbReference type="NCBI Taxonomy" id="1122985"/>
    <lineage>
        <taxon>Bacteria</taxon>
        <taxon>Pseudomonadati</taxon>
        <taxon>Bacteroidota</taxon>
        <taxon>Bacteroidia</taxon>
        <taxon>Bacteroidales</taxon>
        <taxon>Prevotellaceae</taxon>
        <taxon>Hoylesella</taxon>
    </lineage>
</organism>
<evidence type="ECO:0000259" key="2">
    <source>
        <dbReference type="Pfam" id="PF14488"/>
    </source>
</evidence>
<dbReference type="HOGENOM" id="CLU_068229_0_0_10"/>
<keyword evidence="1" id="KW-0732">Signal</keyword>
<dbReference type="InterPro" id="IPR027849">
    <property type="entry name" value="DUF4434"/>
</dbReference>
<feature type="chain" id="PRO_5001665553" description="DUF4434 domain-containing protein" evidence="1">
    <location>
        <begin position="19"/>
        <end position="340"/>
    </location>
</feature>
<protein>
    <recommendedName>
        <fullName evidence="2">DUF4434 domain-containing protein</fullName>
    </recommendedName>
</protein>
<dbReference type="PROSITE" id="PS51257">
    <property type="entry name" value="PROKAR_LIPOPROTEIN"/>
    <property type="match status" value="1"/>
</dbReference>